<organism evidence="2 3">
    <name type="scientific">Pseudoxanthomonas composti</name>
    <dbReference type="NCBI Taxonomy" id="2137479"/>
    <lineage>
        <taxon>Bacteria</taxon>
        <taxon>Pseudomonadati</taxon>
        <taxon>Pseudomonadota</taxon>
        <taxon>Gammaproteobacteria</taxon>
        <taxon>Lysobacterales</taxon>
        <taxon>Lysobacteraceae</taxon>
        <taxon>Pseudoxanthomonas</taxon>
    </lineage>
</organism>
<dbReference type="RefSeq" id="WP_129471780.1">
    <property type="nucleotide sequence ID" value="NZ_SAWZ01000007.1"/>
</dbReference>
<comment type="caution">
    <text evidence="2">The sequence shown here is derived from an EMBL/GenBank/DDBJ whole genome shotgun (WGS) entry which is preliminary data.</text>
</comment>
<protein>
    <submittedName>
        <fullName evidence="2">Uncharacterized protein</fullName>
    </submittedName>
</protein>
<feature type="transmembrane region" description="Helical" evidence="1">
    <location>
        <begin position="57"/>
        <end position="78"/>
    </location>
</feature>
<keyword evidence="1" id="KW-1133">Transmembrane helix</keyword>
<feature type="transmembrane region" description="Helical" evidence="1">
    <location>
        <begin position="140"/>
        <end position="160"/>
    </location>
</feature>
<evidence type="ECO:0000313" key="2">
    <source>
        <dbReference type="EMBL" id="RXR03468.1"/>
    </source>
</evidence>
<gene>
    <name evidence="2" type="ORF">EPA99_13615</name>
</gene>
<sequence length="170" mass="18341">MARMTAKSNSSQKQKAIEDVRSYLVIIASSFLLSLAAEAIARSGASAHFSALTPHGVIRAWIFCAFAYCSITPLAIYLTRSSLSSFRPKPGPLWTRMIYLMLGLAIFLPVFLSPVLFLSLASESVGRSHLVYTSLTGSSFGLAVTGGTLFYSVAVAIWLVSGAVKHVFNR</sequence>
<feature type="transmembrane region" description="Helical" evidence="1">
    <location>
        <begin position="98"/>
        <end position="120"/>
    </location>
</feature>
<keyword evidence="3" id="KW-1185">Reference proteome</keyword>
<keyword evidence="1" id="KW-0812">Transmembrane</keyword>
<name>A0A4Q1JT52_9GAMM</name>
<dbReference type="AlphaFoldDB" id="A0A4Q1JT52"/>
<accession>A0A4Q1JT52</accession>
<evidence type="ECO:0000313" key="3">
    <source>
        <dbReference type="Proteomes" id="UP000289784"/>
    </source>
</evidence>
<evidence type="ECO:0000256" key="1">
    <source>
        <dbReference type="SAM" id="Phobius"/>
    </source>
</evidence>
<reference evidence="2 3" key="1">
    <citation type="submission" date="2019-01" db="EMBL/GenBank/DDBJ databases">
        <title>Pseudoxanthomonas composti sp. nov., isolated from compost.</title>
        <authorList>
            <person name="Yang G."/>
        </authorList>
    </citation>
    <scope>NUCLEOTIDE SEQUENCE [LARGE SCALE GENOMIC DNA]</scope>
    <source>
        <strain evidence="2 3">GSS15</strain>
    </source>
</reference>
<dbReference type="Proteomes" id="UP000289784">
    <property type="component" value="Unassembled WGS sequence"/>
</dbReference>
<dbReference type="EMBL" id="SAWZ01000007">
    <property type="protein sequence ID" value="RXR03468.1"/>
    <property type="molecule type" value="Genomic_DNA"/>
</dbReference>
<keyword evidence="1" id="KW-0472">Membrane</keyword>
<proteinExistence type="predicted"/>